<keyword evidence="1" id="KW-1133">Transmembrane helix</keyword>
<dbReference type="eggNOG" id="ENOG50339BF">
    <property type="taxonomic scope" value="Bacteria"/>
</dbReference>
<name>R7RTJ4_9CLOT</name>
<evidence type="ECO:0000313" key="2">
    <source>
        <dbReference type="EMBL" id="CDF58598.1"/>
    </source>
</evidence>
<dbReference type="OrthoDB" id="2659102at2"/>
<reference evidence="2" key="1">
    <citation type="submission" date="2013-03" db="EMBL/GenBank/DDBJ databases">
        <title>Draft genome sequence of the hydrogen-ethanol-producing anaerobic alkalithermophilic Caloramator celere.</title>
        <authorList>
            <person name="Ciranna A."/>
            <person name="Larjo A."/>
            <person name="Kivisto A."/>
            <person name="Santala V."/>
            <person name="Roos C."/>
            <person name="Karp M."/>
        </authorList>
    </citation>
    <scope>NUCLEOTIDE SEQUENCE [LARGE SCALE GENOMIC DNA]</scope>
    <source>
        <strain evidence="2">DSM 8682</strain>
    </source>
</reference>
<gene>
    <name evidence="2" type="ORF">TCEL_00644</name>
</gene>
<keyword evidence="3" id="KW-1185">Reference proteome</keyword>
<comment type="caution">
    <text evidence="2">The sequence shown here is derived from an EMBL/GenBank/DDBJ whole genome shotgun (WGS) entry which is preliminary data.</text>
</comment>
<evidence type="ECO:0000256" key="1">
    <source>
        <dbReference type="SAM" id="Phobius"/>
    </source>
</evidence>
<protein>
    <submittedName>
        <fullName evidence="2">Uncharacterized protein</fullName>
    </submittedName>
</protein>
<dbReference type="AlphaFoldDB" id="R7RTJ4"/>
<organism evidence="2 3">
    <name type="scientific">Thermobrachium celere DSM 8682</name>
    <dbReference type="NCBI Taxonomy" id="941824"/>
    <lineage>
        <taxon>Bacteria</taxon>
        <taxon>Bacillati</taxon>
        <taxon>Bacillota</taxon>
        <taxon>Clostridia</taxon>
        <taxon>Eubacteriales</taxon>
        <taxon>Clostridiaceae</taxon>
        <taxon>Thermobrachium</taxon>
    </lineage>
</organism>
<keyword evidence="1" id="KW-0472">Membrane</keyword>
<evidence type="ECO:0000313" key="3">
    <source>
        <dbReference type="Proteomes" id="UP000014923"/>
    </source>
</evidence>
<dbReference type="EMBL" id="CAVN010000097">
    <property type="protein sequence ID" value="CDF58598.1"/>
    <property type="molecule type" value="Genomic_DNA"/>
</dbReference>
<dbReference type="Proteomes" id="UP000014923">
    <property type="component" value="Unassembled WGS sequence"/>
</dbReference>
<dbReference type="HOGENOM" id="CLU_1458751_0_0_9"/>
<accession>R7RTJ4</accession>
<feature type="transmembrane region" description="Helical" evidence="1">
    <location>
        <begin position="6"/>
        <end position="31"/>
    </location>
</feature>
<proteinExistence type="predicted"/>
<dbReference type="RefSeq" id="WP_018662861.1">
    <property type="nucleotide sequence ID" value="NZ_HF952018.1"/>
</dbReference>
<keyword evidence="1" id="KW-0812">Transmembrane</keyword>
<sequence length="186" mass="22113">MKKSKIIFIAIVFIFIICSYTYINSFTFAIWKSGFSTKDIKVLINDKNIDSREYRVVKTSSKKQKIVLLYMEKNRLGVWKILYYTPPEYDFFGNPIDDEVNFNVIWWIKPLFKIENEVAVHSSEFHELYYGNNANKKIEFTNGQIPKDICVEINQQENEYWIHLISNKPINIDIYEILKRSGCIKN</sequence>